<dbReference type="FunFam" id="3.40.50.300:FF:000537">
    <property type="entry name" value="Bloom syndrome RecQ-like helicase"/>
    <property type="match status" value="1"/>
</dbReference>
<dbReference type="CDD" id="cd17920">
    <property type="entry name" value="DEXHc_RecQ"/>
    <property type="match status" value="1"/>
</dbReference>
<dbReference type="GO" id="GO:0005524">
    <property type="term" value="F:ATP binding"/>
    <property type="evidence" value="ECO:0007669"/>
    <property type="project" value="UniProtKB-KW"/>
</dbReference>
<dbReference type="PROSITE" id="PS51194">
    <property type="entry name" value="HELICASE_CTER"/>
    <property type="match status" value="1"/>
</dbReference>
<feature type="compositionally biased region" description="Basic residues" evidence="14">
    <location>
        <begin position="1497"/>
        <end position="1510"/>
    </location>
</feature>
<dbReference type="GeneID" id="63744915"/>
<dbReference type="InterPro" id="IPR036388">
    <property type="entry name" value="WH-like_DNA-bd_sf"/>
</dbReference>
<keyword evidence="18" id="KW-1185">Reference proteome</keyword>
<reference evidence="18" key="1">
    <citation type="journal article" date="2017" name="Genome Biol.">
        <title>Comparative genomics reveals high biological diversity and specific adaptations in the industrially and medically important fungal genus Aspergillus.</title>
        <authorList>
            <person name="de Vries R.P."/>
            <person name="Riley R."/>
            <person name="Wiebenga A."/>
            <person name="Aguilar-Osorio G."/>
            <person name="Amillis S."/>
            <person name="Uchima C.A."/>
            <person name="Anderluh G."/>
            <person name="Asadollahi M."/>
            <person name="Askin M."/>
            <person name="Barry K."/>
            <person name="Battaglia E."/>
            <person name="Bayram O."/>
            <person name="Benocci T."/>
            <person name="Braus-Stromeyer S.A."/>
            <person name="Caldana C."/>
            <person name="Canovas D."/>
            <person name="Cerqueira G.C."/>
            <person name="Chen F."/>
            <person name="Chen W."/>
            <person name="Choi C."/>
            <person name="Clum A."/>
            <person name="Dos Santos R.A."/>
            <person name="Damasio A.R."/>
            <person name="Diallinas G."/>
            <person name="Emri T."/>
            <person name="Fekete E."/>
            <person name="Flipphi M."/>
            <person name="Freyberg S."/>
            <person name="Gallo A."/>
            <person name="Gournas C."/>
            <person name="Habgood R."/>
            <person name="Hainaut M."/>
            <person name="Harispe M.L."/>
            <person name="Henrissat B."/>
            <person name="Hilden K.S."/>
            <person name="Hope R."/>
            <person name="Hossain A."/>
            <person name="Karabika E."/>
            <person name="Karaffa L."/>
            <person name="Karanyi Z."/>
            <person name="Krasevec N."/>
            <person name="Kuo A."/>
            <person name="Kusch H."/>
            <person name="LaButti K."/>
            <person name="Lagendijk E.L."/>
            <person name="Lapidus A."/>
            <person name="Levasseur A."/>
            <person name="Lindquist E."/>
            <person name="Lipzen A."/>
            <person name="Logrieco A.F."/>
            <person name="MacCabe A."/>
            <person name="Maekelae M.R."/>
            <person name="Malavazi I."/>
            <person name="Melin P."/>
            <person name="Meyer V."/>
            <person name="Mielnichuk N."/>
            <person name="Miskei M."/>
            <person name="Molnar A.P."/>
            <person name="Mule G."/>
            <person name="Ngan C.Y."/>
            <person name="Orejas M."/>
            <person name="Orosz E."/>
            <person name="Ouedraogo J.P."/>
            <person name="Overkamp K.M."/>
            <person name="Park H.-S."/>
            <person name="Perrone G."/>
            <person name="Piumi F."/>
            <person name="Punt P.J."/>
            <person name="Ram A.F."/>
            <person name="Ramon A."/>
            <person name="Rauscher S."/>
            <person name="Record E."/>
            <person name="Riano-Pachon D.M."/>
            <person name="Robert V."/>
            <person name="Roehrig J."/>
            <person name="Ruller R."/>
            <person name="Salamov A."/>
            <person name="Salih N.S."/>
            <person name="Samson R.A."/>
            <person name="Sandor E."/>
            <person name="Sanguinetti M."/>
            <person name="Schuetze T."/>
            <person name="Sepcic K."/>
            <person name="Shelest E."/>
            <person name="Sherlock G."/>
            <person name="Sophianopoulou V."/>
            <person name="Squina F.M."/>
            <person name="Sun H."/>
            <person name="Susca A."/>
            <person name="Todd R.B."/>
            <person name="Tsang A."/>
            <person name="Unkles S.E."/>
            <person name="van de Wiele N."/>
            <person name="van Rossen-Uffink D."/>
            <person name="Oliveira J.V."/>
            <person name="Vesth T.C."/>
            <person name="Visser J."/>
            <person name="Yu J.-H."/>
            <person name="Zhou M."/>
            <person name="Andersen M.R."/>
            <person name="Archer D.B."/>
            <person name="Baker S.E."/>
            <person name="Benoit I."/>
            <person name="Brakhage A.A."/>
            <person name="Braus G.H."/>
            <person name="Fischer R."/>
            <person name="Frisvad J.C."/>
            <person name="Goldman G.H."/>
            <person name="Houbraken J."/>
            <person name="Oakley B."/>
            <person name="Pocsi I."/>
            <person name="Scazzocchio C."/>
            <person name="Seiboth B."/>
            <person name="vanKuyk P.A."/>
            <person name="Wortman J."/>
            <person name="Dyer P.S."/>
            <person name="Grigoriev I.V."/>
        </authorList>
    </citation>
    <scope>NUCLEOTIDE SEQUENCE [LARGE SCALE GENOMIC DNA]</scope>
    <source>
        <strain evidence="18">DTO 134E9</strain>
    </source>
</reference>
<dbReference type="EC" id="5.6.2.4" evidence="13"/>
<feature type="domain" description="Helicase ATP-binding" evidence="15">
    <location>
        <begin position="727"/>
        <end position="908"/>
    </location>
</feature>
<feature type="region of interest" description="Disordered" evidence="14">
    <location>
        <begin position="210"/>
        <end position="395"/>
    </location>
</feature>
<gene>
    <name evidence="17" type="ORF">ASPWEDRAFT_121273</name>
</gene>
<dbReference type="STRING" id="1073089.A0A1L9R6Q0"/>
<dbReference type="VEuPathDB" id="FungiDB:ASPWEDRAFT_121273"/>
<keyword evidence="10" id="KW-0413">Isomerase</keyword>
<feature type="compositionally biased region" description="Polar residues" evidence="14">
    <location>
        <begin position="593"/>
        <end position="607"/>
    </location>
</feature>
<accession>A0A1L9R6Q0</accession>
<dbReference type="InterPro" id="IPR036390">
    <property type="entry name" value="WH_DNA-bd_sf"/>
</dbReference>
<dbReference type="Pfam" id="PF00271">
    <property type="entry name" value="Helicase_C"/>
    <property type="match status" value="1"/>
</dbReference>
<feature type="compositionally biased region" description="Low complexity" evidence="14">
    <location>
        <begin position="572"/>
        <end position="581"/>
    </location>
</feature>
<dbReference type="GO" id="GO:0000724">
    <property type="term" value="P:double-strand break repair via homologous recombination"/>
    <property type="evidence" value="ECO:0007669"/>
    <property type="project" value="TreeGrafter"/>
</dbReference>
<dbReference type="InterPro" id="IPR018982">
    <property type="entry name" value="RQC_domain"/>
</dbReference>
<evidence type="ECO:0000256" key="4">
    <source>
        <dbReference type="ARBA" id="ARBA00022763"/>
    </source>
</evidence>
<dbReference type="Proteomes" id="UP000184383">
    <property type="component" value="Unassembled WGS sequence"/>
</dbReference>
<dbReference type="SUPFAM" id="SSF52540">
    <property type="entry name" value="P-loop containing nucleoside triphosphate hydrolases"/>
    <property type="match status" value="1"/>
</dbReference>
<dbReference type="Pfam" id="PF00270">
    <property type="entry name" value="DEAD"/>
    <property type="match status" value="1"/>
</dbReference>
<feature type="domain" description="Helicase C-terminal" evidence="16">
    <location>
        <begin position="935"/>
        <end position="1081"/>
    </location>
</feature>
<evidence type="ECO:0000313" key="18">
    <source>
        <dbReference type="Proteomes" id="UP000184383"/>
    </source>
</evidence>
<feature type="compositionally biased region" description="Basic residues" evidence="14">
    <location>
        <begin position="1278"/>
        <end position="1288"/>
    </location>
</feature>
<dbReference type="SUPFAM" id="SSF46785">
    <property type="entry name" value="Winged helix' DNA-binding domain"/>
    <property type="match status" value="1"/>
</dbReference>
<feature type="compositionally biased region" description="Basic and acidic residues" evidence="14">
    <location>
        <begin position="250"/>
        <end position="262"/>
    </location>
</feature>
<keyword evidence="6" id="KW-0347">Helicase</keyword>
<dbReference type="Pfam" id="PF16124">
    <property type="entry name" value="RecQ_Zn_bind"/>
    <property type="match status" value="1"/>
</dbReference>
<sequence length="1559" mass="174361">MTRNNLASHLKWLLNQGPSLYPSLTPSARDIEYDDAIARNAPADDPAPPANFGNIHSASFSIKDSQIPAGTVVEDFQENGAKIEDDDAEMARLLFDPESSSKPRMLSCSKDGLSSSHKSKPARKQEESPTQHRGAKHRNEVKDFQYDLPSSSRKINRSTATPRPKREFDLTSPLLDIDSIDLTGDVDQTTVSSGTLEEFGESHKLWTEDAAFRKEPDEKRGKKRKSDEYKSDLFSPKRHAPKVRSPLRPSKFEDHEDLDFTKSRSTPRLSPAPRNHAPSPAPHRNRQDRVIADSDDDDGDSFDEWIPDYDDLGAGTDAELYPELPMEDNDVFNEPPKETERVPSSSFDPRNVSTQDTQSQIYRPVDNNPKGIQQAKPFNLSPIAEPSSSQDKRDPNVVKFLALSVNSLDERTSELKNTCQKNAEIVYQRAMAGEPALDLIAENKILRDRIDAIETLKKQKGAHETCSSKKDRLKKSIMQVTLEGGDPSKMPELAQSRAIVKELDQIETKICDLLQRVDLFTSVPASSKRNQSRNDSPSLSFSPQAPSPEPTRSARTDLYPKNSISAGSPLFVSPAASVSKSSKPRTEFPPAAASSSFHRTSKQSSSRGAFDYHEPMGSDEDDSFTRNMGSPSIPAADMDEFDFDADDAEMLEVAGNLDEDYPLPDDNHQNRKVFAETSGNTARNPSSQKPVNYTALWNDSPWSRDVKNVLRDRFNLRGFRMNQLEAIDGTLSGKDVFVLMPTGGGKSLCYQLPSVVTSGKTQGVTIVISPLLSLMQDQVSHLKKLKIKAFLLNGETKKEERQWIISTLSGSWPEKDIELLYITPEMINKNLSLTRTLEKLHGKRKLARIVIDEAHCVSQWGHDFRPDYKELGEVRARLPGVPMMALTATATENVKVDVIHNLQMEGCEVLTQSFNRPNLTYEVRPKLKGAELLSSIAQIITTSYRNQSGIVYCLSRKTCEKVAADLQKDHGIKAAHYHAGMKSEDRAEIQQRWQSGRYHVIVATIAFGMGIDKPDVRYVIHHSIPKSLEGYYQETGRAGRDGKRSGCYLYYSYKDTTTLNSMIDKGEGSAEQKNRQRQMLRNVVQYCENKSDCRRVQILAYFNEYFRQEDCNNACDNCKSDSVFEEHDFSQHAASAIKIVRHFERELNDNVTLSYCVNMFRGSVKRFRSPEHKHVPGYGAGSDLDMGEAERVFHRLLSEGALLEDNVLNRSKFAVQYIKIGRRAAEFENGRRKLTLQVRVSPTKRRKTARSSYASRSGAGKDDYPQSTNVSSPVQSAHQRRQARSRHHNAFDSDSESDGFEAIRIAGKPQRERTRTVGPPITIDSKLDKLDHLHKIIAEDFFIVAKRHCQALVINKGLRDQPFPDGVLCEMVLRVPFPKSLSELLAIPGIDPVKARLYGSELLKFLKSSQLRYEELTKDADNENGVVPDPNHTNVITLDSDDEFGGADVFGGEEFALGLEDSVSVVSQYFDPSRPSTANGSLDEFRYAPSESGGGSKTRKRQGSKKPRRKNAPDSGFKSKGSRAKPRYGDRGEGSSSGPRRGSKAKQSQSTSRIGMMPI</sequence>
<keyword evidence="3" id="KW-0547">Nucleotide-binding</keyword>
<dbReference type="GO" id="GO:0006260">
    <property type="term" value="P:DNA replication"/>
    <property type="evidence" value="ECO:0007669"/>
    <property type="project" value="InterPro"/>
</dbReference>
<dbReference type="GO" id="GO:0005634">
    <property type="term" value="C:nucleus"/>
    <property type="evidence" value="ECO:0007669"/>
    <property type="project" value="UniProtKB-SubCell"/>
</dbReference>
<evidence type="ECO:0000256" key="1">
    <source>
        <dbReference type="ARBA" id="ARBA00004123"/>
    </source>
</evidence>
<dbReference type="InterPro" id="IPR027417">
    <property type="entry name" value="P-loop_NTPase"/>
</dbReference>
<protein>
    <recommendedName>
        <fullName evidence="13">DNA 3'-5' helicase</fullName>
        <ecNumber evidence="13">5.6.2.4</ecNumber>
    </recommendedName>
</protein>
<evidence type="ECO:0000259" key="15">
    <source>
        <dbReference type="PROSITE" id="PS51192"/>
    </source>
</evidence>
<dbReference type="Gene3D" id="3.40.50.300">
    <property type="entry name" value="P-loop containing nucleotide triphosphate hydrolases"/>
    <property type="match status" value="2"/>
</dbReference>
<dbReference type="InterPro" id="IPR032284">
    <property type="entry name" value="RecQ_Zn-bd"/>
</dbReference>
<dbReference type="SMART" id="SM00956">
    <property type="entry name" value="RQC"/>
    <property type="match status" value="1"/>
</dbReference>
<dbReference type="NCBIfam" id="TIGR00614">
    <property type="entry name" value="recQ_fam"/>
    <property type="match status" value="1"/>
</dbReference>
<dbReference type="InterPro" id="IPR011545">
    <property type="entry name" value="DEAD/DEAH_box_helicase_dom"/>
</dbReference>
<evidence type="ECO:0000256" key="13">
    <source>
        <dbReference type="ARBA" id="ARBA00034808"/>
    </source>
</evidence>
<evidence type="ECO:0000256" key="2">
    <source>
        <dbReference type="ARBA" id="ARBA00005446"/>
    </source>
</evidence>
<evidence type="ECO:0000256" key="11">
    <source>
        <dbReference type="ARBA" id="ARBA00023242"/>
    </source>
</evidence>
<dbReference type="InterPro" id="IPR014001">
    <property type="entry name" value="Helicase_ATP-bd"/>
</dbReference>
<evidence type="ECO:0000256" key="5">
    <source>
        <dbReference type="ARBA" id="ARBA00022801"/>
    </source>
</evidence>
<evidence type="ECO:0000256" key="3">
    <source>
        <dbReference type="ARBA" id="ARBA00022741"/>
    </source>
</evidence>
<evidence type="ECO:0000256" key="9">
    <source>
        <dbReference type="ARBA" id="ARBA00023204"/>
    </source>
</evidence>
<dbReference type="RefSeq" id="XP_040684278.1">
    <property type="nucleotide sequence ID" value="XM_040829067.1"/>
</dbReference>
<dbReference type="Pfam" id="PF09382">
    <property type="entry name" value="RQC"/>
    <property type="match status" value="1"/>
</dbReference>
<dbReference type="Gene3D" id="1.10.10.10">
    <property type="entry name" value="Winged helix-like DNA-binding domain superfamily/Winged helix DNA-binding domain"/>
    <property type="match status" value="1"/>
</dbReference>
<dbReference type="SMART" id="SM00487">
    <property type="entry name" value="DEXDc"/>
    <property type="match status" value="1"/>
</dbReference>
<dbReference type="FunFam" id="3.40.50.300:FF:001975">
    <property type="entry name" value="ATP-dependent DNA helicase"/>
    <property type="match status" value="1"/>
</dbReference>
<dbReference type="InterPro" id="IPR002464">
    <property type="entry name" value="DNA/RNA_helicase_DEAH_CS"/>
</dbReference>
<name>A0A1L9R6Q0_ASPWE</name>
<dbReference type="PANTHER" id="PTHR13710:SF153">
    <property type="entry name" value="RECQ-LIKE DNA HELICASE BLM"/>
    <property type="match status" value="1"/>
</dbReference>
<dbReference type="InterPro" id="IPR004589">
    <property type="entry name" value="DNA_helicase_ATP-dep_RecQ"/>
</dbReference>
<dbReference type="GO" id="GO:0016787">
    <property type="term" value="F:hydrolase activity"/>
    <property type="evidence" value="ECO:0007669"/>
    <property type="project" value="UniProtKB-KW"/>
</dbReference>
<feature type="region of interest" description="Disordered" evidence="14">
    <location>
        <begin position="96"/>
        <end position="170"/>
    </location>
</feature>
<keyword evidence="8" id="KW-0238">DNA-binding</keyword>
<feature type="region of interest" description="Disordered" evidence="14">
    <location>
        <begin position="525"/>
        <end position="635"/>
    </location>
</feature>
<dbReference type="OrthoDB" id="10261556at2759"/>
<feature type="compositionally biased region" description="Polar residues" evidence="14">
    <location>
        <begin position="1265"/>
        <end position="1274"/>
    </location>
</feature>
<feature type="compositionally biased region" description="Acidic residues" evidence="14">
    <location>
        <begin position="293"/>
        <end position="311"/>
    </location>
</feature>
<feature type="compositionally biased region" description="Polar residues" evidence="14">
    <location>
        <begin position="525"/>
        <end position="544"/>
    </location>
</feature>
<dbReference type="GO" id="GO:0043138">
    <property type="term" value="F:3'-5' DNA helicase activity"/>
    <property type="evidence" value="ECO:0007669"/>
    <property type="project" value="UniProtKB-EC"/>
</dbReference>
<keyword evidence="7" id="KW-0067">ATP-binding</keyword>
<organism evidence="17 18">
    <name type="scientific">Aspergillus wentii DTO 134E9</name>
    <dbReference type="NCBI Taxonomy" id="1073089"/>
    <lineage>
        <taxon>Eukaryota</taxon>
        <taxon>Fungi</taxon>
        <taxon>Dikarya</taxon>
        <taxon>Ascomycota</taxon>
        <taxon>Pezizomycotina</taxon>
        <taxon>Eurotiomycetes</taxon>
        <taxon>Eurotiomycetidae</taxon>
        <taxon>Eurotiales</taxon>
        <taxon>Aspergillaceae</taxon>
        <taxon>Aspergillus</taxon>
        <taxon>Aspergillus subgen. Cremei</taxon>
    </lineage>
</organism>
<feature type="compositionally biased region" description="Polar residues" evidence="14">
    <location>
        <begin position="148"/>
        <end position="161"/>
    </location>
</feature>
<dbReference type="GO" id="GO:0003677">
    <property type="term" value="F:DNA binding"/>
    <property type="evidence" value="ECO:0007669"/>
    <property type="project" value="UniProtKB-KW"/>
</dbReference>
<keyword evidence="4" id="KW-0227">DNA damage</keyword>
<dbReference type="Gene3D" id="1.10.150.80">
    <property type="entry name" value="HRDC domain"/>
    <property type="match status" value="1"/>
</dbReference>
<dbReference type="PROSITE" id="PS51192">
    <property type="entry name" value="HELICASE_ATP_BIND_1"/>
    <property type="match status" value="1"/>
</dbReference>
<feature type="region of interest" description="Disordered" evidence="14">
    <location>
        <begin position="1238"/>
        <end position="1298"/>
    </location>
</feature>
<proteinExistence type="inferred from homology"/>
<dbReference type="EMBL" id="KV878217">
    <property type="protein sequence ID" value="OJJ30601.1"/>
    <property type="molecule type" value="Genomic_DNA"/>
</dbReference>
<evidence type="ECO:0000313" key="17">
    <source>
        <dbReference type="EMBL" id="OJJ30601.1"/>
    </source>
</evidence>
<feature type="compositionally biased region" description="Basic and acidic residues" evidence="14">
    <location>
        <begin position="210"/>
        <end position="231"/>
    </location>
</feature>
<dbReference type="InterPro" id="IPR044876">
    <property type="entry name" value="HRDC_dom_sf"/>
</dbReference>
<evidence type="ECO:0000259" key="16">
    <source>
        <dbReference type="PROSITE" id="PS51194"/>
    </source>
</evidence>
<comment type="subcellular location">
    <subcellularLocation>
        <location evidence="1">Nucleus</location>
    </subcellularLocation>
</comment>
<dbReference type="SMART" id="SM00490">
    <property type="entry name" value="HELICc"/>
    <property type="match status" value="1"/>
</dbReference>
<comment type="similarity">
    <text evidence="2">Belongs to the helicase family. RecQ subfamily.</text>
</comment>
<evidence type="ECO:0000256" key="14">
    <source>
        <dbReference type="SAM" id="MobiDB-lite"/>
    </source>
</evidence>
<dbReference type="PROSITE" id="PS00690">
    <property type="entry name" value="DEAH_ATP_HELICASE"/>
    <property type="match status" value="1"/>
</dbReference>
<dbReference type="CDD" id="cd18794">
    <property type="entry name" value="SF2_C_RecQ"/>
    <property type="match status" value="1"/>
</dbReference>
<dbReference type="PANTHER" id="PTHR13710">
    <property type="entry name" value="DNA HELICASE RECQ FAMILY MEMBER"/>
    <property type="match status" value="1"/>
</dbReference>
<keyword evidence="9" id="KW-0234">DNA repair</keyword>
<evidence type="ECO:0000256" key="12">
    <source>
        <dbReference type="ARBA" id="ARBA00034617"/>
    </source>
</evidence>
<feature type="region of interest" description="Disordered" evidence="14">
    <location>
        <begin position="1473"/>
        <end position="1559"/>
    </location>
</feature>
<evidence type="ECO:0000256" key="8">
    <source>
        <dbReference type="ARBA" id="ARBA00023125"/>
    </source>
</evidence>
<dbReference type="GO" id="GO:0009378">
    <property type="term" value="F:four-way junction helicase activity"/>
    <property type="evidence" value="ECO:0007669"/>
    <property type="project" value="TreeGrafter"/>
</dbReference>
<comment type="catalytic activity">
    <reaction evidence="12">
        <text>Couples ATP hydrolysis with the unwinding of duplex DNA by translocating in the 3'-5' direction.</text>
        <dbReference type="EC" id="5.6.2.4"/>
    </reaction>
</comment>
<keyword evidence="5" id="KW-0378">Hydrolase</keyword>
<evidence type="ECO:0000256" key="10">
    <source>
        <dbReference type="ARBA" id="ARBA00023235"/>
    </source>
</evidence>
<feature type="compositionally biased region" description="Polar residues" evidence="14">
    <location>
        <begin position="342"/>
        <end position="361"/>
    </location>
</feature>
<dbReference type="FunFam" id="1.10.10.10:FF:000495">
    <property type="entry name" value="RecQ family helicase MusN"/>
    <property type="match status" value="1"/>
</dbReference>
<evidence type="ECO:0000256" key="7">
    <source>
        <dbReference type="ARBA" id="ARBA00022840"/>
    </source>
</evidence>
<dbReference type="InterPro" id="IPR001650">
    <property type="entry name" value="Helicase_C-like"/>
</dbReference>
<evidence type="ECO:0000256" key="6">
    <source>
        <dbReference type="ARBA" id="ARBA00022806"/>
    </source>
</evidence>
<dbReference type="GO" id="GO:0005737">
    <property type="term" value="C:cytoplasm"/>
    <property type="evidence" value="ECO:0007669"/>
    <property type="project" value="TreeGrafter"/>
</dbReference>
<keyword evidence="11" id="KW-0539">Nucleus</keyword>
<dbReference type="GO" id="GO:0005694">
    <property type="term" value="C:chromosome"/>
    <property type="evidence" value="ECO:0007669"/>
    <property type="project" value="TreeGrafter"/>
</dbReference>